<sequence>MIERGAHAVAQFGKPTSRRGLLSKVVELVAEILRTSHAIATELGNVALQLTERGPSLFRWAAGLVEELEAELSNTRCHL</sequence>
<organism evidence="1 2">
    <name type="scientific">Brucella grignonensis</name>
    <dbReference type="NCBI Taxonomy" id="94627"/>
    <lineage>
        <taxon>Bacteria</taxon>
        <taxon>Pseudomonadati</taxon>
        <taxon>Pseudomonadota</taxon>
        <taxon>Alphaproteobacteria</taxon>
        <taxon>Hyphomicrobiales</taxon>
        <taxon>Brucellaceae</taxon>
        <taxon>Brucella/Ochrobactrum group</taxon>
        <taxon>Brucella</taxon>
    </lineage>
</organism>
<evidence type="ECO:0000313" key="2">
    <source>
        <dbReference type="Proteomes" id="UP000216478"/>
    </source>
</evidence>
<gene>
    <name evidence="1" type="ORF">CEV33_2926</name>
</gene>
<keyword evidence="2" id="KW-1185">Reference proteome</keyword>
<dbReference type="AlphaFoldDB" id="A0A256F2X3"/>
<accession>A0A256F2X3</accession>
<name>A0A256F2X3_9HYPH</name>
<evidence type="ECO:0000313" key="1">
    <source>
        <dbReference type="EMBL" id="OYR09197.1"/>
    </source>
</evidence>
<dbReference type="EMBL" id="NNRL01000164">
    <property type="protein sequence ID" value="OYR09197.1"/>
    <property type="molecule type" value="Genomic_DNA"/>
</dbReference>
<comment type="caution">
    <text evidence="1">The sequence shown here is derived from an EMBL/GenBank/DDBJ whole genome shotgun (WGS) entry which is preliminary data.</text>
</comment>
<proteinExistence type="predicted"/>
<protein>
    <submittedName>
        <fullName evidence="1">Uncharacterized protein</fullName>
    </submittedName>
</protein>
<dbReference type="Proteomes" id="UP000216478">
    <property type="component" value="Unassembled WGS sequence"/>
</dbReference>
<reference evidence="1 2" key="1">
    <citation type="submission" date="2017-07" db="EMBL/GenBank/DDBJ databases">
        <title>Phylogenetic study on the rhizospheric bacterium Ochrobactrum sp. A44.</title>
        <authorList>
            <person name="Krzyzanowska D.M."/>
            <person name="Ossowicki A."/>
            <person name="Rajewska M."/>
            <person name="Maciag T."/>
            <person name="Kaczynski Z."/>
            <person name="Czerwicka M."/>
            <person name="Jafra S."/>
        </authorList>
    </citation>
    <scope>NUCLEOTIDE SEQUENCE [LARGE SCALE GENOMIC DNA]</scope>
    <source>
        <strain evidence="1 2">OgA9a</strain>
    </source>
</reference>